<dbReference type="Proteomes" id="UP001249851">
    <property type="component" value="Unassembled WGS sequence"/>
</dbReference>
<name>A0AAD9V2E8_ACRCE</name>
<keyword evidence="3" id="KW-1185">Reference proteome</keyword>
<feature type="region of interest" description="Disordered" evidence="1">
    <location>
        <begin position="1"/>
        <end position="38"/>
    </location>
</feature>
<comment type="caution">
    <text evidence="2">The sequence shown here is derived from an EMBL/GenBank/DDBJ whole genome shotgun (WGS) entry which is preliminary data.</text>
</comment>
<reference evidence="2" key="1">
    <citation type="journal article" date="2023" name="G3 (Bethesda)">
        <title>Whole genome assembly and annotation of the endangered Caribbean coral Acropora cervicornis.</title>
        <authorList>
            <person name="Selwyn J.D."/>
            <person name="Vollmer S.V."/>
        </authorList>
    </citation>
    <scope>NUCLEOTIDE SEQUENCE</scope>
    <source>
        <strain evidence="2">K2</strain>
    </source>
</reference>
<accession>A0AAD9V2E8</accession>
<proteinExistence type="predicted"/>
<reference evidence="2" key="2">
    <citation type="journal article" date="2023" name="Science">
        <title>Genomic signatures of disease resistance in endangered staghorn corals.</title>
        <authorList>
            <person name="Vollmer S.V."/>
            <person name="Selwyn J.D."/>
            <person name="Despard B.A."/>
            <person name="Roesel C.L."/>
        </authorList>
    </citation>
    <scope>NUCLEOTIDE SEQUENCE</scope>
    <source>
        <strain evidence="2">K2</strain>
    </source>
</reference>
<organism evidence="2 3">
    <name type="scientific">Acropora cervicornis</name>
    <name type="common">Staghorn coral</name>
    <dbReference type="NCBI Taxonomy" id="6130"/>
    <lineage>
        <taxon>Eukaryota</taxon>
        <taxon>Metazoa</taxon>
        <taxon>Cnidaria</taxon>
        <taxon>Anthozoa</taxon>
        <taxon>Hexacorallia</taxon>
        <taxon>Scleractinia</taxon>
        <taxon>Astrocoeniina</taxon>
        <taxon>Acroporidae</taxon>
        <taxon>Acropora</taxon>
    </lineage>
</organism>
<dbReference type="AlphaFoldDB" id="A0AAD9V2E8"/>
<gene>
    <name evidence="2" type="ORF">P5673_018856</name>
</gene>
<protein>
    <submittedName>
        <fullName evidence="2">Uncharacterized protein</fullName>
    </submittedName>
</protein>
<evidence type="ECO:0000313" key="2">
    <source>
        <dbReference type="EMBL" id="KAK2558662.1"/>
    </source>
</evidence>
<sequence length="66" mass="7303">MAEPSDPLELAASTPEKASISRKRKVQTNATEKERNVRGSLAPNVSAWDRVNESTVSGNLRFWGNF</sequence>
<evidence type="ECO:0000256" key="1">
    <source>
        <dbReference type="SAM" id="MobiDB-lite"/>
    </source>
</evidence>
<evidence type="ECO:0000313" key="3">
    <source>
        <dbReference type="Proteomes" id="UP001249851"/>
    </source>
</evidence>
<dbReference type="EMBL" id="JARQWQ010000043">
    <property type="protein sequence ID" value="KAK2558662.1"/>
    <property type="molecule type" value="Genomic_DNA"/>
</dbReference>